<dbReference type="InterPro" id="IPR036365">
    <property type="entry name" value="PGBD-like_sf"/>
</dbReference>
<evidence type="ECO:0000256" key="3">
    <source>
        <dbReference type="SAM" id="MobiDB-lite"/>
    </source>
</evidence>
<dbReference type="GO" id="GO:0030313">
    <property type="term" value="C:cell envelope"/>
    <property type="evidence" value="ECO:0007669"/>
    <property type="project" value="UniProtKB-SubCell"/>
</dbReference>
<dbReference type="InterPro" id="IPR036366">
    <property type="entry name" value="PGBDSf"/>
</dbReference>
<dbReference type="SUPFAM" id="SSF47090">
    <property type="entry name" value="PGBD-like"/>
    <property type="match status" value="1"/>
</dbReference>
<organism evidence="6">
    <name type="scientific">Microbacterium sp. A8/3-1</name>
    <dbReference type="NCBI Taxonomy" id="3160749"/>
    <lineage>
        <taxon>Bacteria</taxon>
        <taxon>Bacillati</taxon>
        <taxon>Actinomycetota</taxon>
        <taxon>Actinomycetes</taxon>
        <taxon>Micrococcales</taxon>
        <taxon>Microbacteriaceae</taxon>
        <taxon>Microbacterium</taxon>
    </lineage>
</organism>
<dbReference type="EMBL" id="CP158357">
    <property type="protein sequence ID" value="XBX76720.1"/>
    <property type="molecule type" value="Genomic_DNA"/>
</dbReference>
<comment type="subcellular location">
    <subcellularLocation>
        <location evidence="1">Cell envelope</location>
    </subcellularLocation>
</comment>
<name>A0AAU7VRJ2_9MICO</name>
<protein>
    <submittedName>
        <fullName evidence="6">Peptidoglycan-binding domain-containing protein</fullName>
    </submittedName>
</protein>
<dbReference type="InterPro" id="IPR002477">
    <property type="entry name" value="Peptidoglycan-bd-like"/>
</dbReference>
<keyword evidence="4" id="KW-0812">Transmembrane</keyword>
<keyword evidence="4" id="KW-1133">Transmembrane helix</keyword>
<sequence length="393" mass="41191">MKHSFGILRKRDPDEDDQDTVLGIGGTGGNGDDDGEEEQRFSSGRGRRGWIIAATALVVVAAVAATILLTRPPAEAGEEKKAPPTETTAVARGNLTEQVRVTGKLEFKNVRDLGSPLAGTVTGVPAPGTVVGRGYELYRVDDTPVILMFGGLPVWREFAEGMTDGEDIRQLEINLQALGFFDGEPDDEFRWATIEAIKEWQDALGLEDTGRIEMGRIVFSPGEVRVQDAVAKVGSPAGGAVLKVSDSTKEAAVDIDPNLAANAPVGAKVDVRLPDGTVATGTVTAVGAPVERDNDNGGKTLKLPITIVLDDPTLAAAFDTVSVSVTLVHLIAEDVLLVPVTALLAQPGGESAVERVVNKKTELVTVELGKFADGMVEIVGGDLAEGDIVAVAK</sequence>
<dbReference type="RefSeq" id="WP_350350315.1">
    <property type="nucleotide sequence ID" value="NZ_CP158357.1"/>
</dbReference>
<feature type="domain" description="Peptidoglycan binding-like" evidence="5">
    <location>
        <begin position="165"/>
        <end position="211"/>
    </location>
</feature>
<dbReference type="PANTHER" id="PTHR32347:SF29">
    <property type="entry name" value="UPF0194 MEMBRANE PROTEIN YBHG"/>
    <property type="match status" value="1"/>
</dbReference>
<reference evidence="6" key="1">
    <citation type="submission" date="2024-06" db="EMBL/GenBank/DDBJ databases">
        <title>Draft genome sequence of Microbacterium sp. strain A8/3-1, isolated from Oxytropis tragacanthoides Fisch. ex DC. Root nodules in the Altai region of Russia.</title>
        <authorList>
            <person name="Sazanova A."/>
            <person name="Guro P."/>
            <person name="Kuznetsova I."/>
            <person name="Belimov A."/>
            <person name="Safronova V."/>
        </authorList>
    </citation>
    <scope>NUCLEOTIDE SEQUENCE</scope>
    <source>
        <strain evidence="6">A8/3-1</strain>
    </source>
</reference>
<dbReference type="PANTHER" id="PTHR32347">
    <property type="entry name" value="EFFLUX SYSTEM COMPONENT YKNX-RELATED"/>
    <property type="match status" value="1"/>
</dbReference>
<dbReference type="Pfam" id="PF01471">
    <property type="entry name" value="PG_binding_1"/>
    <property type="match status" value="1"/>
</dbReference>
<dbReference type="Gene3D" id="2.40.420.20">
    <property type="match status" value="1"/>
</dbReference>
<proteinExistence type="predicted"/>
<keyword evidence="4" id="KW-0472">Membrane</keyword>
<dbReference type="Gene3D" id="1.10.101.10">
    <property type="entry name" value="PGBD-like superfamily/PGBD"/>
    <property type="match status" value="1"/>
</dbReference>
<evidence type="ECO:0000259" key="5">
    <source>
        <dbReference type="Pfam" id="PF01471"/>
    </source>
</evidence>
<dbReference type="InterPro" id="IPR050465">
    <property type="entry name" value="UPF0194_transport"/>
</dbReference>
<feature type="region of interest" description="Disordered" evidence="3">
    <location>
        <begin position="1"/>
        <end position="44"/>
    </location>
</feature>
<evidence type="ECO:0000256" key="4">
    <source>
        <dbReference type="SAM" id="Phobius"/>
    </source>
</evidence>
<gene>
    <name evidence="6" type="ORF">ABS642_12445</name>
</gene>
<keyword evidence="2" id="KW-0175">Coiled coil</keyword>
<accession>A0AAU7VRJ2</accession>
<dbReference type="AlphaFoldDB" id="A0AAU7VRJ2"/>
<evidence type="ECO:0000256" key="2">
    <source>
        <dbReference type="ARBA" id="ARBA00023054"/>
    </source>
</evidence>
<feature type="transmembrane region" description="Helical" evidence="4">
    <location>
        <begin position="49"/>
        <end position="69"/>
    </location>
</feature>
<evidence type="ECO:0000256" key="1">
    <source>
        <dbReference type="ARBA" id="ARBA00004196"/>
    </source>
</evidence>
<evidence type="ECO:0000313" key="6">
    <source>
        <dbReference type="EMBL" id="XBX76720.1"/>
    </source>
</evidence>